<dbReference type="Gene3D" id="3.40.50.11440">
    <property type="match status" value="1"/>
</dbReference>
<dbReference type="AlphaFoldDB" id="A0A927CEG9"/>
<keyword evidence="2" id="KW-1185">Reference proteome</keyword>
<evidence type="ECO:0000313" key="2">
    <source>
        <dbReference type="Proteomes" id="UP000639396"/>
    </source>
</evidence>
<protein>
    <recommendedName>
        <fullName evidence="3">LarA-like N-terminal domain-containing protein</fullName>
    </recommendedName>
</protein>
<organism evidence="1 2">
    <name type="scientific">Paenibacillus oceani</name>
    <dbReference type="NCBI Taxonomy" id="2772510"/>
    <lineage>
        <taxon>Bacteria</taxon>
        <taxon>Bacillati</taxon>
        <taxon>Bacillota</taxon>
        <taxon>Bacilli</taxon>
        <taxon>Bacillales</taxon>
        <taxon>Paenibacillaceae</taxon>
        <taxon>Paenibacillus</taxon>
    </lineage>
</organism>
<sequence>MTAESSVRLYKIRQHVPDSRIADLPSAIRDSVEQSLKEAALPSGAAVAITAGSRGIRSIDVILRTVVDQLRQKGYRPFLVSAMGSHGSGEAEGQREVLASLGITEQSMGTEVRCSGEVVQLGATEGEAVLAASAATSASAAGVAGLPVYMAKEAFEADGILVINRIKPHTAFQGDYESGLLKMLAVGLGRTPGANSVHSLGAKQLAAAIPSIARVCLEKAPVIGGIAIVENAEEQTAIIEGIPAGSLFAAEKRLLLEAKRMMPSLPVQRIDLCLVGEMGKNYSGTGMDANIIGRMRIHGVAEPKLPDITYVGVLGLSSASRGNAAGIGLADFTTDAVAGSIDKQATYLNCLTSGFVMRAAVPMSFANDRELVNQAMFALKTPDPRKVRLVYIKNTLHLDEVWVSEPVCEELRDRPDCTVLEGPLALSFDRNGRLLLPGCSGSEAD</sequence>
<name>A0A927CEG9_9BACL</name>
<evidence type="ECO:0000313" key="1">
    <source>
        <dbReference type="EMBL" id="MBD2866100.1"/>
    </source>
</evidence>
<evidence type="ECO:0008006" key="3">
    <source>
        <dbReference type="Google" id="ProtNLM"/>
    </source>
</evidence>
<proteinExistence type="predicted"/>
<accession>A0A927CEG9</accession>
<reference evidence="1" key="1">
    <citation type="submission" date="2020-09" db="EMBL/GenBank/DDBJ databases">
        <title>A novel bacterium of genus Paenibacillus, isolated from South China Sea.</title>
        <authorList>
            <person name="Huang H."/>
            <person name="Mo K."/>
            <person name="Hu Y."/>
        </authorList>
    </citation>
    <scope>NUCLEOTIDE SEQUENCE</scope>
    <source>
        <strain evidence="1">IB182363</strain>
    </source>
</reference>
<gene>
    <name evidence="1" type="ORF">IDH45_29355</name>
</gene>
<dbReference type="EMBL" id="JACXJA010000052">
    <property type="protein sequence ID" value="MBD2866100.1"/>
    <property type="molecule type" value="Genomic_DNA"/>
</dbReference>
<dbReference type="Proteomes" id="UP000639396">
    <property type="component" value="Unassembled WGS sequence"/>
</dbReference>
<dbReference type="RefSeq" id="WP_190931718.1">
    <property type="nucleotide sequence ID" value="NZ_JACXJA010000052.1"/>
</dbReference>
<comment type="caution">
    <text evidence="1">The sequence shown here is derived from an EMBL/GenBank/DDBJ whole genome shotgun (WGS) entry which is preliminary data.</text>
</comment>